<comment type="caution">
    <text evidence="2">The sequence shown here is derived from an EMBL/GenBank/DDBJ whole genome shotgun (WGS) entry which is preliminary data.</text>
</comment>
<reference evidence="2 3" key="1">
    <citation type="submission" date="2018-06" db="EMBL/GenBank/DDBJ databases">
        <title>Complete Genomes of Monosporascus.</title>
        <authorList>
            <person name="Robinson A.J."/>
            <person name="Natvig D.O."/>
        </authorList>
    </citation>
    <scope>NUCLEOTIDE SEQUENCE [LARGE SCALE GENOMIC DNA]</scope>
    <source>
        <strain evidence="2 3">CBS 609.92</strain>
    </source>
</reference>
<evidence type="ECO:0000259" key="1">
    <source>
        <dbReference type="Pfam" id="PF13460"/>
    </source>
</evidence>
<dbReference type="SUPFAM" id="SSF51735">
    <property type="entry name" value="NAD(P)-binding Rossmann-fold domains"/>
    <property type="match status" value="1"/>
</dbReference>
<feature type="domain" description="NAD(P)-binding" evidence="1">
    <location>
        <begin position="8"/>
        <end position="131"/>
    </location>
</feature>
<protein>
    <recommendedName>
        <fullName evidence="1">NAD(P)-binding domain-containing protein</fullName>
    </recommendedName>
</protein>
<name>A0ABY0HD16_9PEZI</name>
<evidence type="ECO:0000313" key="3">
    <source>
        <dbReference type="Proteomes" id="UP000294003"/>
    </source>
</evidence>
<evidence type="ECO:0000313" key="2">
    <source>
        <dbReference type="EMBL" id="RYO90581.1"/>
    </source>
</evidence>
<proteinExistence type="predicted"/>
<organism evidence="2 3">
    <name type="scientific">Monosporascus cannonballus</name>
    <dbReference type="NCBI Taxonomy" id="155416"/>
    <lineage>
        <taxon>Eukaryota</taxon>
        <taxon>Fungi</taxon>
        <taxon>Dikarya</taxon>
        <taxon>Ascomycota</taxon>
        <taxon>Pezizomycotina</taxon>
        <taxon>Sordariomycetes</taxon>
        <taxon>Xylariomycetidae</taxon>
        <taxon>Xylariales</taxon>
        <taxon>Xylariales incertae sedis</taxon>
        <taxon>Monosporascus</taxon>
    </lineage>
</organism>
<dbReference type="Pfam" id="PF13460">
    <property type="entry name" value="NAD_binding_10"/>
    <property type="match status" value="1"/>
</dbReference>
<dbReference type="InterPro" id="IPR036291">
    <property type="entry name" value="NAD(P)-bd_dom_sf"/>
</dbReference>
<sequence length="302" mass="32838">MKFIVAPASSQTGRAAVQALLNDRSAPLVVGIYRNLGKVPAGFSSYPNFKAVQGDLTDPSTLDFVGADGVLVMTPPQNDGSDTIEHAKGIAKNVRDAVSRASSVKRLVYISSTGAQYGEGVGEIRTNHVSETIYQGAAAEVVFIRNVYFMENWVAALDTINTEQPHFYSPLTPLDYKLPMVSTVDIGRTGAKELLGTGSGSATNPQIIDFQGPEWYSTRDVQKAFEQVTGKSIEVRLVEKNNLADYFSQFLPSNLASSYTEMSLSMLPGGLVEGETKKLHNARRGQDTLVDAFKRMWDEANT</sequence>
<dbReference type="Proteomes" id="UP000294003">
    <property type="component" value="Unassembled WGS sequence"/>
</dbReference>
<keyword evidence="3" id="KW-1185">Reference proteome</keyword>
<accession>A0ABY0HD16</accession>
<dbReference type="InterPro" id="IPR016040">
    <property type="entry name" value="NAD(P)-bd_dom"/>
</dbReference>
<dbReference type="Gene3D" id="3.90.25.10">
    <property type="entry name" value="UDP-galactose 4-epimerase, domain 1"/>
    <property type="match status" value="1"/>
</dbReference>
<dbReference type="InterPro" id="IPR051604">
    <property type="entry name" value="Ergot_Alk_Oxidoreductase"/>
</dbReference>
<dbReference type="Gene3D" id="3.40.50.720">
    <property type="entry name" value="NAD(P)-binding Rossmann-like Domain"/>
    <property type="match status" value="1"/>
</dbReference>
<dbReference type="PANTHER" id="PTHR43162:SF1">
    <property type="entry name" value="PRESTALK A DIFFERENTIATION PROTEIN A"/>
    <property type="match status" value="1"/>
</dbReference>
<gene>
    <name evidence="2" type="ORF">DL762_002622</name>
</gene>
<dbReference type="EMBL" id="QJNS01000054">
    <property type="protein sequence ID" value="RYO90581.1"/>
    <property type="molecule type" value="Genomic_DNA"/>
</dbReference>
<dbReference type="PANTHER" id="PTHR43162">
    <property type="match status" value="1"/>
</dbReference>